<dbReference type="AlphaFoldDB" id="A0A1H1RZX8"/>
<keyword evidence="2" id="KW-0238">DNA-binding</keyword>
<dbReference type="InterPro" id="IPR036390">
    <property type="entry name" value="WH_DNA-bd_sf"/>
</dbReference>
<dbReference type="PROSITE" id="PS50995">
    <property type="entry name" value="HTH_MARR_2"/>
    <property type="match status" value="1"/>
</dbReference>
<gene>
    <name evidence="2" type="ORF">SAMN04489812_1829</name>
</gene>
<sequence>MTVRSQAELTIRDRFQQLVPQMILLHERVAKEMGLSAVALQALHLIDLHDGPISPTELSKSSGLPRSTVARVLAALESDGYVRRTEVPGDGRRALISSAPKARTVGTRFDLYADAMRAVSADFSATELAVIARYWDALLQAVEDRAADN</sequence>
<protein>
    <submittedName>
        <fullName evidence="2">DNA-binding transcriptional regulator, MarR family</fullName>
    </submittedName>
</protein>
<dbReference type="OrthoDB" id="3173926at2"/>
<evidence type="ECO:0000313" key="2">
    <source>
        <dbReference type="EMBL" id="SDS41235.1"/>
    </source>
</evidence>
<reference evidence="2 3" key="1">
    <citation type="submission" date="2016-10" db="EMBL/GenBank/DDBJ databases">
        <authorList>
            <person name="de Groot N.N."/>
        </authorList>
    </citation>
    <scope>NUCLEOTIDE SEQUENCE [LARGE SCALE GENOMIC DNA]</scope>
    <source>
        <strain evidence="2 3">DSM 21800</strain>
    </source>
</reference>
<dbReference type="GO" id="GO:0006950">
    <property type="term" value="P:response to stress"/>
    <property type="evidence" value="ECO:0007669"/>
    <property type="project" value="TreeGrafter"/>
</dbReference>
<dbReference type="InterPro" id="IPR000835">
    <property type="entry name" value="HTH_MarR-typ"/>
</dbReference>
<proteinExistence type="predicted"/>
<evidence type="ECO:0000313" key="3">
    <source>
        <dbReference type="Proteomes" id="UP000199103"/>
    </source>
</evidence>
<dbReference type="SUPFAM" id="SSF46785">
    <property type="entry name" value="Winged helix' DNA-binding domain"/>
    <property type="match status" value="1"/>
</dbReference>
<dbReference type="PANTHER" id="PTHR33164:SF106">
    <property type="entry name" value="TRANSCRIPTIONAL REGULATORY PROTEIN"/>
    <property type="match status" value="1"/>
</dbReference>
<name>A0A1H1RZX8_9ACTN</name>
<dbReference type="InterPro" id="IPR011991">
    <property type="entry name" value="ArsR-like_HTH"/>
</dbReference>
<dbReference type="Proteomes" id="UP000199103">
    <property type="component" value="Chromosome I"/>
</dbReference>
<dbReference type="InterPro" id="IPR036388">
    <property type="entry name" value="WH-like_DNA-bd_sf"/>
</dbReference>
<feature type="domain" description="HTH marR-type" evidence="1">
    <location>
        <begin position="1"/>
        <end position="140"/>
    </location>
</feature>
<dbReference type="Pfam" id="PF12802">
    <property type="entry name" value="MarR_2"/>
    <property type="match status" value="1"/>
</dbReference>
<dbReference type="GO" id="GO:0003677">
    <property type="term" value="F:DNA binding"/>
    <property type="evidence" value="ECO:0007669"/>
    <property type="project" value="UniProtKB-KW"/>
</dbReference>
<dbReference type="RefSeq" id="WP_091523257.1">
    <property type="nucleotide sequence ID" value="NZ_LT629772.1"/>
</dbReference>
<dbReference type="PANTHER" id="PTHR33164">
    <property type="entry name" value="TRANSCRIPTIONAL REGULATOR, MARR FAMILY"/>
    <property type="match status" value="1"/>
</dbReference>
<dbReference type="PRINTS" id="PR00598">
    <property type="entry name" value="HTHMARR"/>
</dbReference>
<evidence type="ECO:0000259" key="1">
    <source>
        <dbReference type="PROSITE" id="PS50995"/>
    </source>
</evidence>
<dbReference type="SMART" id="SM00347">
    <property type="entry name" value="HTH_MARR"/>
    <property type="match status" value="1"/>
</dbReference>
<dbReference type="CDD" id="cd00090">
    <property type="entry name" value="HTH_ARSR"/>
    <property type="match status" value="1"/>
</dbReference>
<accession>A0A1H1RZX8</accession>
<dbReference type="GO" id="GO:0003700">
    <property type="term" value="F:DNA-binding transcription factor activity"/>
    <property type="evidence" value="ECO:0007669"/>
    <property type="project" value="InterPro"/>
</dbReference>
<dbReference type="InterPro" id="IPR039422">
    <property type="entry name" value="MarR/SlyA-like"/>
</dbReference>
<dbReference type="EMBL" id="LT629772">
    <property type="protein sequence ID" value="SDS41235.1"/>
    <property type="molecule type" value="Genomic_DNA"/>
</dbReference>
<keyword evidence="3" id="KW-1185">Reference proteome</keyword>
<dbReference type="STRING" id="630515.SAMN04489812_1829"/>
<dbReference type="Gene3D" id="1.10.10.10">
    <property type="entry name" value="Winged helix-like DNA-binding domain superfamily/Winged helix DNA-binding domain"/>
    <property type="match status" value="1"/>
</dbReference>
<organism evidence="2 3">
    <name type="scientific">Microlunatus soli</name>
    <dbReference type="NCBI Taxonomy" id="630515"/>
    <lineage>
        <taxon>Bacteria</taxon>
        <taxon>Bacillati</taxon>
        <taxon>Actinomycetota</taxon>
        <taxon>Actinomycetes</taxon>
        <taxon>Propionibacteriales</taxon>
        <taxon>Propionibacteriaceae</taxon>
        <taxon>Microlunatus</taxon>
    </lineage>
</organism>